<sequence>MSLSLPSARFAARALLLIIALTLVFHGLVIGGVVPFQIVWGGRLTGRDELLAFEAVSVGLNLLMLAAVAAWAGLLRVQVPAGLLRAVLWLMVALFALNTVGNLLSTNQFEKLVFTPLTLLLALLSLRLALSKPPVAGGAPAGAVR</sequence>
<comment type="caution">
    <text evidence="2">The sequence shown here is derived from an EMBL/GenBank/DDBJ whole genome shotgun (WGS) entry which is preliminary data.</text>
</comment>
<dbReference type="RefSeq" id="WP_111476177.1">
    <property type="nucleotide sequence ID" value="NZ_QHKM01000001.1"/>
</dbReference>
<dbReference type="AlphaFoldDB" id="A0A328BS97"/>
<dbReference type="OrthoDB" id="2868029at2"/>
<dbReference type="Proteomes" id="UP000248553">
    <property type="component" value="Unassembled WGS sequence"/>
</dbReference>
<feature type="transmembrane region" description="Helical" evidence="1">
    <location>
        <begin position="55"/>
        <end position="75"/>
    </location>
</feature>
<organism evidence="2 3">
    <name type="scientific">Hymenobacter edaphi</name>
    <dbReference type="NCBI Taxonomy" id="2211146"/>
    <lineage>
        <taxon>Bacteria</taxon>
        <taxon>Pseudomonadati</taxon>
        <taxon>Bacteroidota</taxon>
        <taxon>Cytophagia</taxon>
        <taxon>Cytophagales</taxon>
        <taxon>Hymenobacteraceae</taxon>
        <taxon>Hymenobacter</taxon>
    </lineage>
</organism>
<keyword evidence="1" id="KW-0472">Membrane</keyword>
<keyword evidence="1" id="KW-0812">Transmembrane</keyword>
<evidence type="ECO:0000256" key="1">
    <source>
        <dbReference type="SAM" id="Phobius"/>
    </source>
</evidence>
<keyword evidence="3" id="KW-1185">Reference proteome</keyword>
<evidence type="ECO:0000313" key="2">
    <source>
        <dbReference type="EMBL" id="RAK69441.1"/>
    </source>
</evidence>
<feature type="transmembrane region" description="Helical" evidence="1">
    <location>
        <begin position="82"/>
        <end position="100"/>
    </location>
</feature>
<dbReference type="EMBL" id="QHKM01000001">
    <property type="protein sequence ID" value="RAK69441.1"/>
    <property type="molecule type" value="Genomic_DNA"/>
</dbReference>
<gene>
    <name evidence="2" type="ORF">DLM85_00815</name>
</gene>
<evidence type="ECO:0000313" key="3">
    <source>
        <dbReference type="Proteomes" id="UP000248553"/>
    </source>
</evidence>
<keyword evidence="1" id="KW-1133">Transmembrane helix</keyword>
<protein>
    <submittedName>
        <fullName evidence="2">Uncharacterized protein</fullName>
    </submittedName>
</protein>
<feature type="transmembrane region" description="Helical" evidence="1">
    <location>
        <begin position="112"/>
        <end position="130"/>
    </location>
</feature>
<accession>A0A328BS97</accession>
<proteinExistence type="predicted"/>
<reference evidence="3" key="1">
    <citation type="submission" date="2018-05" db="EMBL/GenBank/DDBJ databases">
        <authorList>
            <person name="Nie L."/>
        </authorList>
    </citation>
    <scope>NUCLEOTIDE SEQUENCE [LARGE SCALE GENOMIC DNA]</scope>
    <source>
        <strain evidence="3">NL</strain>
    </source>
</reference>
<name>A0A328BS97_9BACT</name>